<dbReference type="PANTHER" id="PTHR34351">
    <property type="entry name" value="SLR1927 PROTEIN-RELATED"/>
    <property type="match status" value="1"/>
</dbReference>
<feature type="domain" description="DUF58" evidence="2">
    <location>
        <begin position="202"/>
        <end position="285"/>
    </location>
</feature>
<evidence type="ECO:0000256" key="1">
    <source>
        <dbReference type="SAM" id="Phobius"/>
    </source>
</evidence>
<reference evidence="3 4" key="1">
    <citation type="submission" date="2019-03" db="EMBL/GenBank/DDBJ databases">
        <title>Genomic Encyclopedia of Type Strains, Phase IV (KMG-IV): sequencing the most valuable type-strain genomes for metagenomic binning, comparative biology and taxonomic classification.</title>
        <authorList>
            <person name="Goeker M."/>
        </authorList>
    </citation>
    <scope>NUCLEOTIDE SEQUENCE [LARGE SCALE GENOMIC DNA]</scope>
    <source>
        <strain evidence="3 4">DSM 46770</strain>
    </source>
</reference>
<keyword evidence="4" id="KW-1185">Reference proteome</keyword>
<evidence type="ECO:0000259" key="2">
    <source>
        <dbReference type="Pfam" id="PF01882"/>
    </source>
</evidence>
<name>A0A4R6UYK0_9ACTN</name>
<feature type="transmembrane region" description="Helical" evidence="1">
    <location>
        <begin position="12"/>
        <end position="28"/>
    </location>
</feature>
<comment type="caution">
    <text evidence="3">The sequence shown here is derived from an EMBL/GenBank/DDBJ whole genome shotgun (WGS) entry which is preliminary data.</text>
</comment>
<dbReference type="Pfam" id="PF01882">
    <property type="entry name" value="DUF58"/>
    <property type="match status" value="1"/>
</dbReference>
<evidence type="ECO:0000313" key="4">
    <source>
        <dbReference type="Proteomes" id="UP000295281"/>
    </source>
</evidence>
<dbReference type="InterPro" id="IPR002881">
    <property type="entry name" value="DUF58"/>
</dbReference>
<protein>
    <submittedName>
        <fullName evidence="3">Uncharacterized protein (DUF58 family)</fullName>
    </submittedName>
</protein>
<keyword evidence="1" id="KW-0812">Transmembrane</keyword>
<dbReference type="Proteomes" id="UP000295281">
    <property type="component" value="Unassembled WGS sequence"/>
</dbReference>
<dbReference type="InterPro" id="IPR029058">
    <property type="entry name" value="AB_hydrolase_fold"/>
</dbReference>
<keyword evidence="1" id="KW-1133">Transmembrane helix</keyword>
<keyword evidence="1" id="KW-0472">Membrane</keyword>
<dbReference type="RefSeq" id="WP_243742506.1">
    <property type="nucleotide sequence ID" value="NZ_SNYN01000006.1"/>
</dbReference>
<dbReference type="EMBL" id="SNYN01000006">
    <property type="protein sequence ID" value="TDQ52590.1"/>
    <property type="molecule type" value="Genomic_DNA"/>
</dbReference>
<dbReference type="SUPFAM" id="SSF53474">
    <property type="entry name" value="alpha/beta-Hydrolases"/>
    <property type="match status" value="1"/>
</dbReference>
<evidence type="ECO:0000313" key="3">
    <source>
        <dbReference type="EMBL" id="TDQ52590.1"/>
    </source>
</evidence>
<organism evidence="3 4">
    <name type="scientific">Actinorugispora endophytica</name>
    <dbReference type="NCBI Taxonomy" id="1605990"/>
    <lineage>
        <taxon>Bacteria</taxon>
        <taxon>Bacillati</taxon>
        <taxon>Actinomycetota</taxon>
        <taxon>Actinomycetes</taxon>
        <taxon>Streptosporangiales</taxon>
        <taxon>Nocardiopsidaceae</taxon>
        <taxon>Actinorugispora</taxon>
    </lineage>
</organism>
<proteinExistence type="predicted"/>
<dbReference type="AlphaFoldDB" id="A0A4R6UYK0"/>
<sequence>MNVLRSFTLRGRVFLCVGVALAVGALLVGERDLLRIAVLVTVLPPVCALMAARAPGRVEHTRELTPARVPVGGDCRVVLTLANTSRTRPTGTVLVEDRLPYALGAPPRFTIGRLRPGERRTVSYRLRSHMRGRYPVGPLTLYFTDPLGCARFADEVGTGVSLLVTPSVVALPEAPGHGGSTEAGQSRARVAASLGDDDAVPREYRHGDGLRRVHWRSTARRGRLMVRREEQRWRDHSTVLLDTRSGAHAGGGPASSLEGAVTMAASVAVHLLDRNHELRFVAGTELGPLHRRDEVLDALAVVRPSASASLRAGIGLLARAPVNGRGVLVAVVGALGVDEVDALAACRPGPSGGRVAVLAPGAAWPSPEARDAAAGRLADAGWRVLAPDHPGALPGLWGGATADAR</sequence>
<gene>
    <name evidence="3" type="ORF">EV190_106231</name>
</gene>
<dbReference type="PANTHER" id="PTHR34351:SF1">
    <property type="entry name" value="SLR1927 PROTEIN"/>
    <property type="match status" value="1"/>
</dbReference>
<accession>A0A4R6UYK0</accession>